<organism evidence="2 3">
    <name type="scientific">Boletus edulis BED1</name>
    <dbReference type="NCBI Taxonomy" id="1328754"/>
    <lineage>
        <taxon>Eukaryota</taxon>
        <taxon>Fungi</taxon>
        <taxon>Dikarya</taxon>
        <taxon>Basidiomycota</taxon>
        <taxon>Agaricomycotina</taxon>
        <taxon>Agaricomycetes</taxon>
        <taxon>Agaricomycetidae</taxon>
        <taxon>Boletales</taxon>
        <taxon>Boletineae</taxon>
        <taxon>Boletaceae</taxon>
        <taxon>Boletoideae</taxon>
        <taxon>Boletus</taxon>
    </lineage>
</organism>
<accession>A0AAD4BZI8</accession>
<feature type="compositionally biased region" description="Pro residues" evidence="1">
    <location>
        <begin position="152"/>
        <end position="168"/>
    </location>
</feature>
<comment type="caution">
    <text evidence="2">The sequence shown here is derived from an EMBL/GenBank/DDBJ whole genome shotgun (WGS) entry which is preliminary data.</text>
</comment>
<evidence type="ECO:0000313" key="3">
    <source>
        <dbReference type="Proteomes" id="UP001194468"/>
    </source>
</evidence>
<evidence type="ECO:0000256" key="1">
    <source>
        <dbReference type="SAM" id="MobiDB-lite"/>
    </source>
</evidence>
<keyword evidence="3" id="KW-1185">Reference proteome</keyword>
<reference evidence="2" key="2">
    <citation type="journal article" date="2020" name="Nat. Commun.">
        <title>Large-scale genome sequencing of mycorrhizal fungi provides insights into the early evolution of symbiotic traits.</title>
        <authorList>
            <person name="Miyauchi S."/>
            <person name="Kiss E."/>
            <person name="Kuo A."/>
            <person name="Drula E."/>
            <person name="Kohler A."/>
            <person name="Sanchez-Garcia M."/>
            <person name="Morin E."/>
            <person name="Andreopoulos B."/>
            <person name="Barry K.W."/>
            <person name="Bonito G."/>
            <person name="Buee M."/>
            <person name="Carver A."/>
            <person name="Chen C."/>
            <person name="Cichocki N."/>
            <person name="Clum A."/>
            <person name="Culley D."/>
            <person name="Crous P.W."/>
            <person name="Fauchery L."/>
            <person name="Girlanda M."/>
            <person name="Hayes R.D."/>
            <person name="Keri Z."/>
            <person name="LaButti K."/>
            <person name="Lipzen A."/>
            <person name="Lombard V."/>
            <person name="Magnuson J."/>
            <person name="Maillard F."/>
            <person name="Murat C."/>
            <person name="Nolan M."/>
            <person name="Ohm R.A."/>
            <person name="Pangilinan J."/>
            <person name="Pereira M.F."/>
            <person name="Perotto S."/>
            <person name="Peter M."/>
            <person name="Pfister S."/>
            <person name="Riley R."/>
            <person name="Sitrit Y."/>
            <person name="Stielow J.B."/>
            <person name="Szollosi G."/>
            <person name="Zifcakova L."/>
            <person name="Stursova M."/>
            <person name="Spatafora J.W."/>
            <person name="Tedersoo L."/>
            <person name="Vaario L.M."/>
            <person name="Yamada A."/>
            <person name="Yan M."/>
            <person name="Wang P."/>
            <person name="Xu J."/>
            <person name="Bruns T."/>
            <person name="Baldrian P."/>
            <person name="Vilgalys R."/>
            <person name="Dunand C."/>
            <person name="Henrissat B."/>
            <person name="Grigoriev I.V."/>
            <person name="Hibbett D."/>
            <person name="Nagy L.G."/>
            <person name="Martin F.M."/>
        </authorList>
    </citation>
    <scope>NUCLEOTIDE SEQUENCE</scope>
    <source>
        <strain evidence="2">BED1</strain>
    </source>
</reference>
<dbReference type="AlphaFoldDB" id="A0AAD4BZI8"/>
<reference evidence="2" key="1">
    <citation type="submission" date="2019-10" db="EMBL/GenBank/DDBJ databases">
        <authorList>
            <consortium name="DOE Joint Genome Institute"/>
            <person name="Kuo A."/>
            <person name="Miyauchi S."/>
            <person name="Kiss E."/>
            <person name="Drula E."/>
            <person name="Kohler A."/>
            <person name="Sanchez-Garcia M."/>
            <person name="Andreopoulos B."/>
            <person name="Barry K.W."/>
            <person name="Bonito G."/>
            <person name="Buee M."/>
            <person name="Carver A."/>
            <person name="Chen C."/>
            <person name="Cichocki N."/>
            <person name="Clum A."/>
            <person name="Culley D."/>
            <person name="Crous P.W."/>
            <person name="Fauchery L."/>
            <person name="Girlanda M."/>
            <person name="Hayes R."/>
            <person name="Keri Z."/>
            <person name="LaButti K."/>
            <person name="Lipzen A."/>
            <person name="Lombard V."/>
            <person name="Magnuson J."/>
            <person name="Maillard F."/>
            <person name="Morin E."/>
            <person name="Murat C."/>
            <person name="Nolan M."/>
            <person name="Ohm R."/>
            <person name="Pangilinan J."/>
            <person name="Pereira M."/>
            <person name="Perotto S."/>
            <person name="Peter M."/>
            <person name="Riley R."/>
            <person name="Sitrit Y."/>
            <person name="Stielow B."/>
            <person name="Szollosi G."/>
            <person name="Zifcakova L."/>
            <person name="Stursova M."/>
            <person name="Spatafora J.W."/>
            <person name="Tedersoo L."/>
            <person name="Vaario L.-M."/>
            <person name="Yamada A."/>
            <person name="Yan M."/>
            <person name="Wang P."/>
            <person name="Xu J."/>
            <person name="Bruns T."/>
            <person name="Baldrian P."/>
            <person name="Vilgalys R."/>
            <person name="Henrissat B."/>
            <person name="Grigoriev I.V."/>
            <person name="Hibbett D."/>
            <person name="Nagy L.G."/>
            <person name="Martin F.M."/>
        </authorList>
    </citation>
    <scope>NUCLEOTIDE SEQUENCE</scope>
    <source>
        <strain evidence="2">BED1</strain>
    </source>
</reference>
<dbReference type="Proteomes" id="UP001194468">
    <property type="component" value="Unassembled WGS sequence"/>
</dbReference>
<dbReference type="EMBL" id="WHUW01000007">
    <property type="protein sequence ID" value="KAF8444021.1"/>
    <property type="molecule type" value="Genomic_DNA"/>
</dbReference>
<evidence type="ECO:0000313" key="2">
    <source>
        <dbReference type="EMBL" id="KAF8444021.1"/>
    </source>
</evidence>
<proteinExistence type="predicted"/>
<gene>
    <name evidence="2" type="ORF">L210DRAFT_948411</name>
</gene>
<feature type="region of interest" description="Disordered" evidence="1">
    <location>
        <begin position="145"/>
        <end position="168"/>
    </location>
</feature>
<protein>
    <submittedName>
        <fullName evidence="2">Uncharacterized protein</fullName>
    </submittedName>
</protein>
<name>A0AAD4BZI8_BOLED</name>
<sequence>MAEGLEVTIQYRGAKCIQVAAPATPSSEFAILKKDLAHLRVHSPSQRNVRRVNGSFILHWPSAGTSLNVQGLVDTLHTRWFKLCSDDPEALKLREFLSIESITLKQDGLLIRSTAGAEQPSQDVPSGTLAGRLARPLLEFVQQPATLSVPAPSRPPPPIPLPRLPPSA</sequence>